<comment type="caution">
    <text evidence="2">Lacks conserved residue(s) required for the propagation of feature annotation.</text>
</comment>
<dbReference type="AlphaFoldDB" id="A0A5K3EI82"/>
<dbReference type="CDD" id="cd00054">
    <property type="entry name" value="EGF_CA"/>
    <property type="match status" value="1"/>
</dbReference>
<dbReference type="PANTHER" id="PTHR24033">
    <property type="entry name" value="EGF-LIKE DOMAIN-CONTAINING PROTEIN"/>
    <property type="match status" value="1"/>
</dbReference>
<keyword evidence="3" id="KW-1133">Transmembrane helix</keyword>
<dbReference type="WBParaSite" id="MCU_000762-RB">
    <property type="protein sequence ID" value="MCU_000762-RB"/>
    <property type="gene ID" value="MCU_000762"/>
</dbReference>
<dbReference type="SMART" id="SM00181">
    <property type="entry name" value="EGF"/>
    <property type="match status" value="3"/>
</dbReference>
<dbReference type="PROSITE" id="PS00022">
    <property type="entry name" value="EGF_1"/>
    <property type="match status" value="1"/>
</dbReference>
<evidence type="ECO:0000256" key="2">
    <source>
        <dbReference type="PROSITE-ProRule" id="PRU00076"/>
    </source>
</evidence>
<dbReference type="PROSITE" id="PS50025">
    <property type="entry name" value="LAM_G_DOMAIN"/>
    <property type="match status" value="2"/>
</dbReference>
<evidence type="ECO:0000256" key="4">
    <source>
        <dbReference type="SAM" id="SignalP"/>
    </source>
</evidence>
<organism evidence="8">
    <name type="scientific">Mesocestoides corti</name>
    <name type="common">Flatworm</name>
    <dbReference type="NCBI Taxonomy" id="53468"/>
    <lineage>
        <taxon>Eukaryota</taxon>
        <taxon>Metazoa</taxon>
        <taxon>Spiralia</taxon>
        <taxon>Lophotrochozoa</taxon>
        <taxon>Platyhelminthes</taxon>
        <taxon>Cestoda</taxon>
        <taxon>Eucestoda</taxon>
        <taxon>Cyclophyllidea</taxon>
        <taxon>Mesocestoididae</taxon>
        <taxon>Mesocestoides</taxon>
    </lineage>
</organism>
<dbReference type="SUPFAM" id="SSF57196">
    <property type="entry name" value="EGF/Laminin"/>
    <property type="match status" value="2"/>
</dbReference>
<keyword evidence="3" id="KW-0472">Membrane</keyword>
<dbReference type="Gene3D" id="2.10.25.10">
    <property type="entry name" value="Laminin"/>
    <property type="match status" value="2"/>
</dbReference>
<evidence type="ECO:0000259" key="5">
    <source>
        <dbReference type="PROSITE" id="PS50025"/>
    </source>
</evidence>
<evidence type="ECO:0000313" key="7">
    <source>
        <dbReference type="WBParaSite" id="MCU_000762-RA"/>
    </source>
</evidence>
<proteinExistence type="predicted"/>
<dbReference type="PANTHER" id="PTHR24033:SF224">
    <property type="entry name" value="C-TYPE LECTIN"/>
    <property type="match status" value="1"/>
</dbReference>
<keyword evidence="1 2" id="KW-1015">Disulfide bond</keyword>
<dbReference type="PROSITE" id="PS50026">
    <property type="entry name" value="EGF_3"/>
    <property type="match status" value="1"/>
</dbReference>
<dbReference type="WBParaSite" id="MCU_000762-RA">
    <property type="protein sequence ID" value="MCU_000762-RA"/>
    <property type="gene ID" value="MCU_000762"/>
</dbReference>
<feature type="signal peptide" evidence="4">
    <location>
        <begin position="1"/>
        <end position="29"/>
    </location>
</feature>
<sequence>MELVQILPQTRNLRFYFCVLVLLLPFADLTQYPDCKHGGKHDFSNGRFSCHCSQNRMNTGPLCELVRVNYENIGSPLTVKTNFNLTLPLHISLEFVSNDFRGTGPLFTLGDPTKGIVIELALDYGRPVLALNSERKVSNLGSLHNNQWHRLDLFFNRTPNGVDAVVVVDRCIHKRRCSQRVAFTGLTSAITVLGPLKLGSTSFTVHRLKELCLENIVVNSELVDLWEGTESSPLARGCPKCEEACFIGEGTDGAGRCGAEGVCRNPIVAATDQYACTCRPGFQQPIEEAFFADYTITPSAPCTQPATEWQVNGPVSVGAFDFDGITLQLSIRTRQTEAHVLRSDDGLIRLDIEQGHLIFHADAVSLTLPAVFVSDGLWHAIQLTITPLIQGSQSRMIELSVDGLWNTFYNATLVTAQVNNISNAKHFLLLEADSSCLSDIRMELRDGRNNIYHDYLINELNQNRHSTLVKGCQSENYCESKNPCGLNEVCMPEWRGYKCVCKTGFSYRAIPPFGDQQCVLSSCEPNPCQHDAQCSVLSNGTVSWGNETIGVLCECTGGWSGLFCENPMLVRSGFLNWWLLPLFFVLILIIFWVVFCVCWWRRRKLKKGGPAFKKGSRFVEPLETISTDGVAKAGEEDYRGSLNLSVLKVAEEPLRPHHLTVRNASVEETRTSDSMTEAERFLAMDQPLQYAFEGYDSSPPPTYFAPNIYDFSRHT</sequence>
<dbReference type="InterPro" id="IPR000742">
    <property type="entry name" value="EGF"/>
</dbReference>
<protein>
    <submittedName>
        <fullName evidence="7 8">LAM_G_DOMAIN domain-containing protein</fullName>
    </submittedName>
</protein>
<feature type="domain" description="Laminin G" evidence="5">
    <location>
        <begin position="299"/>
        <end position="472"/>
    </location>
</feature>
<feature type="disulfide bond" evidence="2">
    <location>
        <begin position="555"/>
        <end position="564"/>
    </location>
</feature>
<dbReference type="InterPro" id="IPR051830">
    <property type="entry name" value="NOTCH_homolog"/>
</dbReference>
<feature type="domain" description="Laminin G" evidence="5">
    <location>
        <begin position="66"/>
        <end position="238"/>
    </location>
</feature>
<dbReference type="Gene3D" id="2.60.120.200">
    <property type="match status" value="2"/>
</dbReference>
<keyword evidence="2" id="KW-0245">EGF-like domain</keyword>
<feature type="transmembrane region" description="Helical" evidence="3">
    <location>
        <begin position="577"/>
        <end position="600"/>
    </location>
</feature>
<keyword evidence="4" id="KW-0732">Signal</keyword>
<evidence type="ECO:0000256" key="3">
    <source>
        <dbReference type="SAM" id="Phobius"/>
    </source>
</evidence>
<evidence type="ECO:0000259" key="6">
    <source>
        <dbReference type="PROSITE" id="PS50026"/>
    </source>
</evidence>
<dbReference type="InterPro" id="IPR013320">
    <property type="entry name" value="ConA-like_dom_sf"/>
</dbReference>
<dbReference type="SUPFAM" id="SSF49899">
    <property type="entry name" value="Concanavalin A-like lectins/glucanases"/>
    <property type="match status" value="2"/>
</dbReference>
<dbReference type="CDD" id="cd00110">
    <property type="entry name" value="LamG"/>
    <property type="match status" value="1"/>
</dbReference>
<feature type="chain" id="PRO_5043207557" evidence="4">
    <location>
        <begin position="30"/>
        <end position="715"/>
    </location>
</feature>
<keyword evidence="3" id="KW-0812">Transmembrane</keyword>
<reference evidence="7 8" key="1">
    <citation type="submission" date="2019-11" db="UniProtKB">
        <authorList>
            <consortium name="WormBaseParasite"/>
        </authorList>
    </citation>
    <scope>IDENTIFICATION</scope>
</reference>
<evidence type="ECO:0000256" key="1">
    <source>
        <dbReference type="ARBA" id="ARBA00023157"/>
    </source>
</evidence>
<accession>A0A5K3EI82</accession>
<evidence type="ECO:0000313" key="8">
    <source>
        <dbReference type="WBParaSite" id="MCU_000762-RB"/>
    </source>
</evidence>
<dbReference type="PROSITE" id="PS01186">
    <property type="entry name" value="EGF_2"/>
    <property type="match status" value="1"/>
</dbReference>
<dbReference type="InterPro" id="IPR001791">
    <property type="entry name" value="Laminin_G"/>
</dbReference>
<name>A0A5K3EI82_MESCO</name>
<feature type="domain" description="EGF-like" evidence="6">
    <location>
        <begin position="519"/>
        <end position="565"/>
    </location>
</feature>